<keyword evidence="2" id="KW-1185">Reference proteome</keyword>
<accession>A0A5B8J842</accession>
<evidence type="ECO:0000313" key="1">
    <source>
        <dbReference type="EMBL" id="QDY78005.1"/>
    </source>
</evidence>
<evidence type="ECO:0000313" key="2">
    <source>
        <dbReference type="Proteomes" id="UP000320580"/>
    </source>
</evidence>
<reference evidence="1 2" key="1">
    <citation type="submission" date="2019-07" db="EMBL/GenBank/DDBJ databases">
        <authorList>
            <person name="Zhu P."/>
        </authorList>
    </citation>
    <scope>NUCLEOTIDE SEQUENCE [LARGE SCALE GENOMIC DNA]</scope>
    <source>
        <strain evidence="1 2">SSL-25</strain>
    </source>
</reference>
<organism evidence="1 2">
    <name type="scientific">Streptomyces qinzhouensis</name>
    <dbReference type="NCBI Taxonomy" id="2599401"/>
    <lineage>
        <taxon>Bacteria</taxon>
        <taxon>Bacillati</taxon>
        <taxon>Actinomycetota</taxon>
        <taxon>Actinomycetes</taxon>
        <taxon>Kitasatosporales</taxon>
        <taxon>Streptomycetaceae</taxon>
        <taxon>Streptomyces</taxon>
    </lineage>
</organism>
<dbReference type="SUPFAM" id="SSF55961">
    <property type="entry name" value="Bet v1-like"/>
    <property type="match status" value="1"/>
</dbReference>
<dbReference type="EMBL" id="CP042266">
    <property type="protein sequence ID" value="QDY78005.1"/>
    <property type="molecule type" value="Genomic_DNA"/>
</dbReference>
<gene>
    <name evidence="1" type="ORF">FQU76_17525</name>
</gene>
<dbReference type="InterPro" id="IPR023393">
    <property type="entry name" value="START-like_dom_sf"/>
</dbReference>
<dbReference type="OrthoDB" id="5196114at2"/>
<sequence length="177" mass="20329">MLTQQQIRDMSAPLPADSTYIVTNTAIMDAPLDFVWENLPKNLDISNIMRPYRGLPGAASWVVTQEFNEPGSNITYTMTDNTTITETIFKRDPATHHYVYGYLPPVPIFDFWQGNLFYSATPDGRTEVVWRYWLKPKNTVIGKLGARLLKRFIWSGYTARGIQGMKAEVERLYRNQG</sequence>
<name>A0A5B8J842_9ACTN</name>
<dbReference type="InterPro" id="IPR019587">
    <property type="entry name" value="Polyketide_cyclase/dehydratase"/>
</dbReference>
<dbReference type="RefSeq" id="WP_146481327.1">
    <property type="nucleotide sequence ID" value="NZ_CP042266.1"/>
</dbReference>
<dbReference type="Proteomes" id="UP000320580">
    <property type="component" value="Chromosome"/>
</dbReference>
<dbReference type="KEGG" id="sqz:FQU76_17525"/>
<dbReference type="Gene3D" id="3.30.530.20">
    <property type="match status" value="1"/>
</dbReference>
<dbReference type="AlphaFoldDB" id="A0A5B8J842"/>
<evidence type="ECO:0008006" key="3">
    <source>
        <dbReference type="Google" id="ProtNLM"/>
    </source>
</evidence>
<dbReference type="Pfam" id="PF10604">
    <property type="entry name" value="Polyketide_cyc2"/>
    <property type="match status" value="1"/>
</dbReference>
<protein>
    <recommendedName>
        <fullName evidence="3">SRPBCC family protein</fullName>
    </recommendedName>
</protein>
<proteinExistence type="predicted"/>